<gene>
    <name evidence="2" type="ORF">FNQ90_17705</name>
</gene>
<dbReference type="RefSeq" id="WP_182607315.1">
    <property type="nucleotide sequence ID" value="NZ_VKHT01000647.1"/>
</dbReference>
<proteinExistence type="predicted"/>
<protein>
    <submittedName>
        <fullName evidence="2">Uncharacterized protein</fullName>
    </submittedName>
</protein>
<evidence type="ECO:0000313" key="2">
    <source>
        <dbReference type="EMBL" id="MBB0245893.1"/>
    </source>
</evidence>
<dbReference type="Proteomes" id="UP000538929">
    <property type="component" value="Unassembled WGS sequence"/>
</dbReference>
<sequence>MRAGAFRCEVIARCLESQGEWVLASRSVGSPRLALRWLQEWAGRLAETPGSEEGETSPSSLHGWPADRRHRERRAALLAAGRPVRFLVDVVDRMGGGGGTVAVRYTLSCRPILPARSLRPMPAEFPEAV</sequence>
<reference evidence="3" key="1">
    <citation type="submission" date="2019-10" db="EMBL/GenBank/DDBJ databases">
        <title>Streptomyces sp. nov., a novel actinobacterium isolated from alkaline environment.</title>
        <authorList>
            <person name="Golinska P."/>
        </authorList>
    </citation>
    <scope>NUCLEOTIDE SEQUENCE [LARGE SCALE GENOMIC DNA]</scope>
    <source>
        <strain evidence="3">DSM 42118</strain>
    </source>
</reference>
<organism evidence="2 3">
    <name type="scientific">Streptomyces alkaliphilus</name>
    <dbReference type="NCBI Taxonomy" id="1472722"/>
    <lineage>
        <taxon>Bacteria</taxon>
        <taxon>Bacillati</taxon>
        <taxon>Actinomycetota</taxon>
        <taxon>Actinomycetes</taxon>
        <taxon>Kitasatosporales</taxon>
        <taxon>Streptomycetaceae</taxon>
        <taxon>Streptomyces</taxon>
    </lineage>
</organism>
<dbReference type="AlphaFoldDB" id="A0A7W3Y2T9"/>
<name>A0A7W3Y2T9_9ACTN</name>
<keyword evidence="3" id="KW-1185">Reference proteome</keyword>
<evidence type="ECO:0000313" key="3">
    <source>
        <dbReference type="Proteomes" id="UP000538929"/>
    </source>
</evidence>
<comment type="caution">
    <text evidence="2">The sequence shown here is derived from an EMBL/GenBank/DDBJ whole genome shotgun (WGS) entry which is preliminary data.</text>
</comment>
<feature type="region of interest" description="Disordered" evidence="1">
    <location>
        <begin position="46"/>
        <end position="67"/>
    </location>
</feature>
<dbReference type="EMBL" id="VKHT01000647">
    <property type="protein sequence ID" value="MBB0245893.1"/>
    <property type="molecule type" value="Genomic_DNA"/>
</dbReference>
<evidence type="ECO:0000256" key="1">
    <source>
        <dbReference type="SAM" id="MobiDB-lite"/>
    </source>
</evidence>
<accession>A0A7W3Y2T9</accession>